<dbReference type="HOGENOM" id="CLU_1302593_0_0_2"/>
<evidence type="ECO:0000259" key="2">
    <source>
        <dbReference type="Pfam" id="PF07452"/>
    </source>
</evidence>
<accession>D8JCH5</accession>
<keyword evidence="3" id="KW-0614">Plasmid</keyword>
<reference evidence="3 4" key="1">
    <citation type="journal article" date="2010" name="J. Bacteriol.">
        <title>Complete genome sequence of Halalkalicoccus jeotgali B3(T), an extremely halophilic archaeon.</title>
        <authorList>
            <person name="Roh S.W."/>
            <person name="Nam Y.D."/>
            <person name="Nam S.H."/>
            <person name="Choi S.H."/>
            <person name="Park H.S."/>
            <person name="Bae J.W."/>
        </authorList>
    </citation>
    <scope>NUCLEOTIDE SEQUENCE [LARGE SCALE GENOMIC DNA]</scope>
    <source>
        <strain evidence="4">DSM 18796 / CECT 7217 / JCM 14584 / KCTC 4019 / B3</strain>
        <plasmid evidence="4">2</plasmid>
    </source>
</reference>
<evidence type="ECO:0000313" key="4">
    <source>
        <dbReference type="Proteomes" id="UP000000390"/>
    </source>
</evidence>
<geneLocation type="plasmid" evidence="3 4">
    <name>2</name>
</geneLocation>
<dbReference type="KEGG" id="hje:HacjB3_18713"/>
<proteinExistence type="predicted"/>
<feature type="region of interest" description="Disordered" evidence="1">
    <location>
        <begin position="1"/>
        <end position="29"/>
    </location>
</feature>
<evidence type="ECO:0000313" key="3">
    <source>
        <dbReference type="EMBL" id="ADJ17082.1"/>
    </source>
</evidence>
<evidence type="ECO:0000256" key="1">
    <source>
        <dbReference type="SAM" id="MobiDB-lite"/>
    </source>
</evidence>
<feature type="region of interest" description="Disordered" evidence="1">
    <location>
        <begin position="140"/>
        <end position="164"/>
    </location>
</feature>
<organism evidence="3 4">
    <name type="scientific">Halalkalicoccus jeotgali (strain DSM 18796 / CECT 7217 / JCM 14584 / KCTC 4019 / B3)</name>
    <dbReference type="NCBI Taxonomy" id="795797"/>
    <lineage>
        <taxon>Archaea</taxon>
        <taxon>Methanobacteriati</taxon>
        <taxon>Methanobacteriota</taxon>
        <taxon>Stenosarchaea group</taxon>
        <taxon>Halobacteria</taxon>
        <taxon>Halobacteriales</taxon>
        <taxon>Halococcaceae</taxon>
        <taxon>Halalkalicoccus</taxon>
    </lineage>
</organism>
<name>D8JCH5_HALJB</name>
<dbReference type="PATRIC" id="fig|795797.18.peg.3627"/>
<feature type="domain" description="CHRD" evidence="2">
    <location>
        <begin position="98"/>
        <end position="168"/>
    </location>
</feature>
<dbReference type="InterPro" id="IPR010895">
    <property type="entry name" value="CHRD"/>
</dbReference>
<dbReference type="AlphaFoldDB" id="D8JCH5"/>
<gene>
    <name evidence="3" type="ordered locus">HacjB3_18713</name>
</gene>
<dbReference type="Proteomes" id="UP000000390">
    <property type="component" value="Plasmid 2"/>
</dbReference>
<sequence length="212" mass="22754">MTGSASAHDGGDDESSKYHDDDDNNNKMNEIEVDAGAGFTVQDIVDNPDGFFVDVHTEEFVPGAIRGQIHGEPGDTQFLVQADGDQVVDGDSGEVGIGDPEGSGLYELELQPEENIICFDIAVDVTPPYQSPANTATHIHEAPEGEAGPPRVVFPDPTPNDPEVQQVRESVGCLPGEFATMTGVMIPVEDNPRVDADNVEKKEVYMPKDKDC</sequence>
<dbReference type="EMBL" id="CP002064">
    <property type="protein sequence ID" value="ADJ17082.1"/>
    <property type="molecule type" value="Genomic_DNA"/>
</dbReference>
<protein>
    <recommendedName>
        <fullName evidence="2">CHRD domain-containing protein</fullName>
    </recommendedName>
</protein>
<dbReference type="Pfam" id="PF07452">
    <property type="entry name" value="CHRD"/>
    <property type="match status" value="1"/>
</dbReference>